<evidence type="ECO:0000313" key="1">
    <source>
        <dbReference type="EMBL" id="KAK2145759.1"/>
    </source>
</evidence>
<evidence type="ECO:0000313" key="2">
    <source>
        <dbReference type="Proteomes" id="UP001209878"/>
    </source>
</evidence>
<sequence>MSLLLQERDEELAREQQRQEENDVMRKQFAQAANAFHGWLTETRTTMMEGNGTLEEQLEATKVKAVEIRSQKSQLKYIEDLSAVMEERLILDNRYVILHRCLISLA</sequence>
<protein>
    <submittedName>
        <fullName evidence="1">Uncharacterized protein</fullName>
    </submittedName>
</protein>
<accession>A0AAD9J3L8</accession>
<proteinExistence type="predicted"/>
<comment type="caution">
    <text evidence="1">The sequence shown here is derived from an EMBL/GenBank/DDBJ whole genome shotgun (WGS) entry which is preliminary data.</text>
</comment>
<dbReference type="Gene3D" id="1.20.58.60">
    <property type="match status" value="1"/>
</dbReference>
<dbReference type="AlphaFoldDB" id="A0AAD9J3L8"/>
<dbReference type="Proteomes" id="UP001209878">
    <property type="component" value="Unassembled WGS sequence"/>
</dbReference>
<reference evidence="1" key="1">
    <citation type="journal article" date="2023" name="Mol. Biol. Evol.">
        <title>Third-Generation Sequencing Reveals the Adaptive Role of the Epigenome in Three Deep-Sea Polychaetes.</title>
        <authorList>
            <person name="Perez M."/>
            <person name="Aroh O."/>
            <person name="Sun Y."/>
            <person name="Lan Y."/>
            <person name="Juniper S.K."/>
            <person name="Young C.R."/>
            <person name="Angers B."/>
            <person name="Qian P.Y."/>
        </authorList>
    </citation>
    <scope>NUCLEOTIDE SEQUENCE</scope>
    <source>
        <strain evidence="1">R07B-5</strain>
    </source>
</reference>
<dbReference type="SUPFAM" id="SSF46966">
    <property type="entry name" value="Spectrin repeat"/>
    <property type="match status" value="1"/>
</dbReference>
<name>A0AAD9J3L8_RIDPI</name>
<organism evidence="1 2">
    <name type="scientific">Ridgeia piscesae</name>
    <name type="common">Tubeworm</name>
    <dbReference type="NCBI Taxonomy" id="27915"/>
    <lineage>
        <taxon>Eukaryota</taxon>
        <taxon>Metazoa</taxon>
        <taxon>Spiralia</taxon>
        <taxon>Lophotrochozoa</taxon>
        <taxon>Annelida</taxon>
        <taxon>Polychaeta</taxon>
        <taxon>Sedentaria</taxon>
        <taxon>Canalipalpata</taxon>
        <taxon>Sabellida</taxon>
        <taxon>Siboglinidae</taxon>
        <taxon>Ridgeia</taxon>
    </lineage>
</organism>
<dbReference type="EMBL" id="JAODUO010003849">
    <property type="protein sequence ID" value="KAK2145759.1"/>
    <property type="molecule type" value="Genomic_DNA"/>
</dbReference>
<keyword evidence="2" id="KW-1185">Reference proteome</keyword>
<gene>
    <name evidence="1" type="ORF">NP493_3860g00004</name>
</gene>